<gene>
    <name evidence="16" type="primary">tmem150b</name>
</gene>
<feature type="transmembrane region" description="Helical" evidence="14">
    <location>
        <begin position="192"/>
        <end position="222"/>
    </location>
</feature>
<dbReference type="GO" id="GO:0000421">
    <property type="term" value="C:autophagosome membrane"/>
    <property type="evidence" value="ECO:0007669"/>
    <property type="project" value="UniProtKB-SubCell"/>
</dbReference>
<evidence type="ECO:0000256" key="11">
    <source>
        <dbReference type="ARBA" id="ARBA00023180"/>
    </source>
</evidence>
<dbReference type="FunCoup" id="I3JPH7">
    <property type="interactions" value="8"/>
</dbReference>
<evidence type="ECO:0000256" key="2">
    <source>
        <dbReference type="ARBA" id="ARBA00004542"/>
    </source>
</evidence>
<keyword evidence="17" id="KW-1185">Reference proteome</keyword>
<keyword evidence="7" id="KW-0967">Endosome</keyword>
<dbReference type="STRING" id="8128.ENSONIP00000010771"/>
<evidence type="ECO:0000259" key="15">
    <source>
        <dbReference type="Pfam" id="PF10277"/>
    </source>
</evidence>
<dbReference type="Ensembl" id="ENSONIT00000010780.2">
    <property type="protein sequence ID" value="ENSONIP00000010771.2"/>
    <property type="gene ID" value="ENSONIG00000008567.2"/>
</dbReference>
<dbReference type="GeneTree" id="ENSGT01030000234578"/>
<dbReference type="OMA" id="IRYHQLR"/>
<dbReference type="eggNOG" id="KOG4320">
    <property type="taxonomic scope" value="Eukaryota"/>
</dbReference>
<feature type="transmembrane region" description="Helical" evidence="14">
    <location>
        <begin position="53"/>
        <end position="73"/>
    </location>
</feature>
<reference evidence="16" key="2">
    <citation type="submission" date="2025-08" db="UniProtKB">
        <authorList>
            <consortium name="Ensembl"/>
        </authorList>
    </citation>
    <scope>IDENTIFICATION</scope>
</reference>
<reference evidence="16" key="3">
    <citation type="submission" date="2025-09" db="UniProtKB">
        <authorList>
            <consortium name="Ensembl"/>
        </authorList>
    </citation>
    <scope>IDENTIFICATION</scope>
</reference>
<dbReference type="GO" id="GO:0005886">
    <property type="term" value="C:plasma membrane"/>
    <property type="evidence" value="ECO:0007669"/>
    <property type="project" value="UniProtKB-SubCell"/>
</dbReference>
<keyword evidence="12" id="KW-0968">Cytoplasmic vesicle</keyword>
<dbReference type="PANTHER" id="PTHR21324:SF3">
    <property type="entry name" value="MODULATOR OF MACROAUTOPHAGY TMEM150B"/>
    <property type="match status" value="1"/>
</dbReference>
<comment type="similarity">
    <text evidence="4">Belongs to the DRAM/TMEM150 family.</text>
</comment>
<evidence type="ECO:0000256" key="5">
    <source>
        <dbReference type="ARBA" id="ARBA00022475"/>
    </source>
</evidence>
<feature type="transmembrane region" description="Helical" evidence="14">
    <location>
        <begin position="110"/>
        <end position="132"/>
    </location>
</feature>
<evidence type="ECO:0000256" key="12">
    <source>
        <dbReference type="ARBA" id="ARBA00023329"/>
    </source>
</evidence>
<dbReference type="HOGENOM" id="CLU_059992_0_1_1"/>
<proteinExistence type="inferred from homology"/>
<comment type="subcellular location">
    <subcellularLocation>
        <location evidence="3">Cell membrane</location>
        <topology evidence="3">Multi-pass membrane protein</topology>
    </subcellularLocation>
    <subcellularLocation>
        <location evidence="2">Cytoplasmic vesicle</location>
        <location evidence="2">Autophagosome membrane</location>
        <topology evidence="2">Multi-pass membrane protein</topology>
    </subcellularLocation>
    <subcellularLocation>
        <location evidence="1">Endosome membrane</location>
        <topology evidence="1">Multi-pass membrane protein</topology>
    </subcellularLocation>
</comment>
<keyword evidence="10 14" id="KW-0472">Membrane</keyword>
<evidence type="ECO:0000256" key="7">
    <source>
        <dbReference type="ARBA" id="ARBA00022753"/>
    </source>
</evidence>
<keyword evidence="9" id="KW-0072">Autophagy</keyword>
<evidence type="ECO:0000256" key="3">
    <source>
        <dbReference type="ARBA" id="ARBA00004651"/>
    </source>
</evidence>
<comment type="function">
    <text evidence="13">Modulator of macroautophagy that causes accumulation of autophagosomes under basal conditions and enhances autophagic flux. Represses cell death and promotes long-term clonogenic survival of cells grown in the absence of glucose in a macroautophagy-independent manner. May have some role in extracellular matrix engulfment or growth factor receptor recycling, both of which can modulate cell survival.</text>
</comment>
<organism evidence="16 17">
    <name type="scientific">Oreochromis niloticus</name>
    <name type="common">Nile tilapia</name>
    <name type="synonym">Tilapia nilotica</name>
    <dbReference type="NCBI Taxonomy" id="8128"/>
    <lineage>
        <taxon>Eukaryota</taxon>
        <taxon>Metazoa</taxon>
        <taxon>Chordata</taxon>
        <taxon>Craniata</taxon>
        <taxon>Vertebrata</taxon>
        <taxon>Euteleostomi</taxon>
        <taxon>Actinopterygii</taxon>
        <taxon>Neopterygii</taxon>
        <taxon>Teleostei</taxon>
        <taxon>Neoteleostei</taxon>
        <taxon>Acanthomorphata</taxon>
        <taxon>Ovalentaria</taxon>
        <taxon>Cichlomorphae</taxon>
        <taxon>Cichliformes</taxon>
        <taxon>Cichlidae</taxon>
        <taxon>African cichlids</taxon>
        <taxon>Pseudocrenilabrinae</taxon>
        <taxon>Oreochromini</taxon>
        <taxon>Oreochromis</taxon>
    </lineage>
</organism>
<keyword evidence="8 14" id="KW-1133">Transmembrane helix</keyword>
<dbReference type="InterPro" id="IPR019402">
    <property type="entry name" value="CWH43_N"/>
</dbReference>
<feature type="transmembrane region" description="Helical" evidence="14">
    <location>
        <begin position="85"/>
        <end position="104"/>
    </location>
</feature>
<dbReference type="InParanoid" id="I3JPH7"/>
<dbReference type="Pfam" id="PF10277">
    <property type="entry name" value="Frag1"/>
    <property type="match status" value="1"/>
</dbReference>
<sequence length="259" mass="28749">MQLWALLPVCLAFFGTAGIWTVFAIAVTNGSVNLTEGIPYISQCGTYNPQSCLFSQVCNICCFLALWVVVIRFQQVRDYGDHGKANIASIVLGFISSISISITGNFQQSVLMIIHTVGAVLAFFLGLAYFWVQLYLTYRAHPSQDRWWVGPVRATFCIICTATVIVSILSVFKLLHAVYGLRINTRVSEMSILHITGVSSGAAACEWILVMSFFCLFGLFAAEFRHIDCHSLTVQKQMFTNDRSHASIQMNGYVINTIS</sequence>
<dbReference type="PANTHER" id="PTHR21324">
    <property type="entry name" value="FASTING-INDUCIBLE INTEGRAL MEMBRANE PROTEIN TM6P1-RELATED"/>
    <property type="match status" value="1"/>
</dbReference>
<evidence type="ECO:0000256" key="1">
    <source>
        <dbReference type="ARBA" id="ARBA00004337"/>
    </source>
</evidence>
<evidence type="ECO:0000256" key="9">
    <source>
        <dbReference type="ARBA" id="ARBA00023006"/>
    </source>
</evidence>
<protein>
    <submittedName>
        <fullName evidence="16">Transmembrane protein 150B</fullName>
    </submittedName>
</protein>
<dbReference type="InterPro" id="IPR050911">
    <property type="entry name" value="DRAM/TMEM150_Autophagy_Mod"/>
</dbReference>
<evidence type="ECO:0000256" key="10">
    <source>
        <dbReference type="ARBA" id="ARBA00023136"/>
    </source>
</evidence>
<evidence type="ECO:0000256" key="6">
    <source>
        <dbReference type="ARBA" id="ARBA00022692"/>
    </source>
</evidence>
<keyword evidence="5" id="KW-1003">Cell membrane</keyword>
<name>I3JPH7_ORENI</name>
<accession>I3JPH7</accession>
<evidence type="ECO:0000256" key="14">
    <source>
        <dbReference type="SAM" id="Phobius"/>
    </source>
</evidence>
<dbReference type="GO" id="GO:0006914">
    <property type="term" value="P:autophagy"/>
    <property type="evidence" value="ECO:0007669"/>
    <property type="project" value="UniProtKB-KW"/>
</dbReference>
<evidence type="ECO:0000256" key="4">
    <source>
        <dbReference type="ARBA" id="ARBA00006565"/>
    </source>
</evidence>
<feature type="domain" description="CWH43-like N-terminal" evidence="15">
    <location>
        <begin position="4"/>
        <end position="227"/>
    </location>
</feature>
<evidence type="ECO:0000313" key="17">
    <source>
        <dbReference type="Proteomes" id="UP000005207"/>
    </source>
</evidence>
<evidence type="ECO:0000313" key="16">
    <source>
        <dbReference type="Ensembl" id="ENSONIP00000010771.2"/>
    </source>
</evidence>
<dbReference type="Proteomes" id="UP000005207">
    <property type="component" value="Linkage group LG4"/>
</dbReference>
<keyword evidence="6 14" id="KW-0812">Transmembrane</keyword>
<reference evidence="17" key="1">
    <citation type="submission" date="2012-01" db="EMBL/GenBank/DDBJ databases">
        <title>The Genome Sequence of Oreochromis niloticus (Nile Tilapia).</title>
        <authorList>
            <consortium name="Broad Institute Genome Assembly Team"/>
            <consortium name="Broad Institute Sequencing Platform"/>
            <person name="Di Palma F."/>
            <person name="Johnson J."/>
            <person name="Lander E.S."/>
            <person name="Lindblad-Toh K."/>
        </authorList>
    </citation>
    <scope>NUCLEOTIDE SEQUENCE [LARGE SCALE GENOMIC DNA]</scope>
</reference>
<feature type="transmembrane region" description="Helical" evidence="14">
    <location>
        <begin position="152"/>
        <end position="172"/>
    </location>
</feature>
<keyword evidence="11" id="KW-0325">Glycoprotein</keyword>
<dbReference type="AlphaFoldDB" id="I3JPH7"/>
<dbReference type="GO" id="GO:0010008">
    <property type="term" value="C:endosome membrane"/>
    <property type="evidence" value="ECO:0007669"/>
    <property type="project" value="UniProtKB-SubCell"/>
</dbReference>
<evidence type="ECO:0000256" key="8">
    <source>
        <dbReference type="ARBA" id="ARBA00022989"/>
    </source>
</evidence>
<evidence type="ECO:0000256" key="13">
    <source>
        <dbReference type="ARBA" id="ARBA00045144"/>
    </source>
</evidence>